<reference evidence="4" key="1">
    <citation type="submission" date="2011-07" db="EMBL/GenBank/DDBJ databases">
        <authorList>
            <consortium name="Caenorhabditis brenneri Sequencing and Analysis Consortium"/>
            <person name="Wilson R.K."/>
        </authorList>
    </citation>
    <scope>NUCLEOTIDE SEQUENCE [LARGE SCALE GENOMIC DNA]</scope>
    <source>
        <strain evidence="4">PB2801</strain>
    </source>
</reference>
<dbReference type="InterPro" id="IPR002900">
    <property type="entry name" value="DUF38/FTH_CAE_spp"/>
</dbReference>
<evidence type="ECO:0000259" key="2">
    <source>
        <dbReference type="Pfam" id="PF01827"/>
    </source>
</evidence>
<evidence type="ECO:0000313" key="4">
    <source>
        <dbReference type="Proteomes" id="UP000008068"/>
    </source>
</evidence>
<feature type="compositionally biased region" description="Acidic residues" evidence="1">
    <location>
        <begin position="220"/>
        <end position="230"/>
    </location>
</feature>
<dbReference type="PANTHER" id="PTHR23014:SF1">
    <property type="entry name" value="DUF38 DOMAIN-CONTAINING PROTEIN-RELATED"/>
    <property type="match status" value="1"/>
</dbReference>
<feature type="domain" description="DUF38" evidence="2">
    <location>
        <begin position="150"/>
        <end position="302"/>
    </location>
</feature>
<dbReference type="OMA" id="ERTSICK"/>
<dbReference type="Proteomes" id="UP000008068">
    <property type="component" value="Unassembled WGS sequence"/>
</dbReference>
<organism evidence="4">
    <name type="scientific">Caenorhabditis brenneri</name>
    <name type="common">Nematode worm</name>
    <dbReference type="NCBI Taxonomy" id="135651"/>
    <lineage>
        <taxon>Eukaryota</taxon>
        <taxon>Metazoa</taxon>
        <taxon>Ecdysozoa</taxon>
        <taxon>Nematoda</taxon>
        <taxon>Chromadorea</taxon>
        <taxon>Rhabditida</taxon>
        <taxon>Rhabditina</taxon>
        <taxon>Rhabditomorpha</taxon>
        <taxon>Rhabditoidea</taxon>
        <taxon>Rhabditidae</taxon>
        <taxon>Peloderinae</taxon>
        <taxon>Caenorhabditis</taxon>
    </lineage>
</organism>
<proteinExistence type="predicted"/>
<dbReference type="Pfam" id="PF01827">
    <property type="entry name" value="FTH"/>
    <property type="match status" value="1"/>
</dbReference>
<feature type="compositionally biased region" description="Basic and acidic residues" evidence="1">
    <location>
        <begin position="209"/>
        <end position="219"/>
    </location>
</feature>
<dbReference type="InParanoid" id="G0N4F3"/>
<evidence type="ECO:0000313" key="3">
    <source>
        <dbReference type="EMBL" id="EGT52469.1"/>
    </source>
</evidence>
<feature type="region of interest" description="Disordered" evidence="1">
    <location>
        <begin position="209"/>
        <end position="230"/>
    </location>
</feature>
<name>G0N4F3_CAEBE</name>
<dbReference type="EMBL" id="GL379837">
    <property type="protein sequence ID" value="EGT52469.1"/>
    <property type="molecule type" value="Genomic_DNA"/>
</dbReference>
<dbReference type="HOGENOM" id="CLU_030831_0_3_1"/>
<dbReference type="PANTHER" id="PTHR23014">
    <property type="entry name" value="F-BOX A PROTEIN"/>
    <property type="match status" value="1"/>
</dbReference>
<dbReference type="AlphaFoldDB" id="G0N4F3"/>
<gene>
    <name evidence="3" type="ORF">CAEBREN_03737</name>
</gene>
<accession>G0N4F3</accession>
<evidence type="ECO:0000256" key="1">
    <source>
        <dbReference type="SAM" id="MobiDB-lite"/>
    </source>
</evidence>
<protein>
    <recommendedName>
        <fullName evidence="2">DUF38 domain-containing protein</fullName>
    </recommendedName>
</protein>
<keyword evidence="4" id="KW-1185">Reference proteome</keyword>
<sequence>MKPEQKVEPNLGAMPQLILEKIVVGLDFVSLQCLRKASDSLHNHVDDTAPEANLYDVYVSADADSITTIYRGRDENSIFSTKVSYKIQQTGCLVASGERSKLLNGENYAEVAVKDLILILKHHFGVINHFHVEFPFSDPACVAQVPTFNQFLLTLHDYLESRTAHLKVKRFHMTLANIDQIMNVYPFLEAGVLERTSICKFSGREMQREVERNPERGNYEDETNSNEEGETLNVDRLVQLEQWKSCKDIVIDDFVVTAPLANLVNLSQGTVACEAVSLADLEVIRDAALFSDCPRHLYIRFERLVDVNDISTKYGKWYQEESDHRLVEFRNGNRILKVTFRPYKHFFFSKFPF</sequence>